<comment type="caution">
    <text evidence="3">The sequence shown here is derived from an EMBL/GenBank/DDBJ whole genome shotgun (WGS) entry which is preliminary data.</text>
</comment>
<gene>
    <name evidence="3" type="ORF">LX64_02685</name>
</gene>
<keyword evidence="1" id="KW-0812">Transmembrane</keyword>
<feature type="transmembrane region" description="Helical" evidence="1">
    <location>
        <begin position="97"/>
        <end position="119"/>
    </location>
</feature>
<keyword evidence="1" id="KW-0472">Membrane</keyword>
<sequence length="375" mass="42986">MMTFITTLKSSFNKPRISYWKVCAGLGVLLLVINAKTFYEINSLPDKAQRAFYLKWQFSWLYLVQQVLSLVLVSLLAFLVFNVVYQLTVQKAKLFTFVKVLFPWLVIMVLLDSLINYFFYRETFQFMWQHFIAYSPELLMGGAVLAVASVIIVKVAITNDISSRNRELELQNTKLALEKGKAEMDLLKAQVNPHFLYNSLNYLYAKSLPHSKDLSEGIMVLSEIMKYAFHNPDMEENGMVLLKDELSYIEKYLRMSSLRFGATFHVKFEQTGHTGQLRIIPFALFTIVENAIKHADASDPAQPIQIKLQVTGEQLLFSCENKKKPSHALKESTQVGIINLRGRLTAAYGHGYDLQINNGTDHYYIKLLITLQDGH</sequence>
<dbReference type="InterPro" id="IPR010559">
    <property type="entry name" value="Sig_transdc_His_kin_internal"/>
</dbReference>
<accession>A0A327QNQ9</accession>
<evidence type="ECO:0000256" key="1">
    <source>
        <dbReference type="SAM" id="Phobius"/>
    </source>
</evidence>
<dbReference type="PANTHER" id="PTHR34220:SF7">
    <property type="entry name" value="SENSOR HISTIDINE KINASE YPDA"/>
    <property type="match status" value="1"/>
</dbReference>
<protein>
    <submittedName>
        <fullName evidence="3">Histidine kinase</fullName>
    </submittedName>
</protein>
<evidence type="ECO:0000313" key="4">
    <source>
        <dbReference type="Proteomes" id="UP000249547"/>
    </source>
</evidence>
<dbReference type="InterPro" id="IPR036890">
    <property type="entry name" value="HATPase_C_sf"/>
</dbReference>
<feature type="domain" description="Signal transduction histidine kinase internal region" evidence="2">
    <location>
        <begin position="182"/>
        <end position="263"/>
    </location>
</feature>
<feature type="transmembrane region" description="Helical" evidence="1">
    <location>
        <begin position="139"/>
        <end position="157"/>
    </location>
</feature>
<keyword evidence="3" id="KW-0418">Kinase</keyword>
<dbReference type="OrthoDB" id="9809908at2"/>
<evidence type="ECO:0000259" key="2">
    <source>
        <dbReference type="Pfam" id="PF06580"/>
    </source>
</evidence>
<keyword evidence="4" id="KW-1185">Reference proteome</keyword>
<dbReference type="AlphaFoldDB" id="A0A327QNQ9"/>
<feature type="transmembrane region" description="Helical" evidence="1">
    <location>
        <begin position="59"/>
        <end position="85"/>
    </location>
</feature>
<dbReference type="EMBL" id="QLLL01000004">
    <property type="protein sequence ID" value="RAJ05525.1"/>
    <property type="molecule type" value="Genomic_DNA"/>
</dbReference>
<evidence type="ECO:0000313" key="3">
    <source>
        <dbReference type="EMBL" id="RAJ05525.1"/>
    </source>
</evidence>
<reference evidence="3 4" key="1">
    <citation type="submission" date="2018-06" db="EMBL/GenBank/DDBJ databases">
        <title>Genomic Encyclopedia of Archaeal and Bacterial Type Strains, Phase II (KMG-II): from individual species to whole genera.</title>
        <authorList>
            <person name="Goeker M."/>
        </authorList>
    </citation>
    <scope>NUCLEOTIDE SEQUENCE [LARGE SCALE GENOMIC DNA]</scope>
    <source>
        <strain evidence="3 4">DSM 23857</strain>
    </source>
</reference>
<keyword evidence="1" id="KW-1133">Transmembrane helix</keyword>
<dbReference type="GO" id="GO:0016020">
    <property type="term" value="C:membrane"/>
    <property type="evidence" value="ECO:0007669"/>
    <property type="project" value="InterPro"/>
</dbReference>
<organism evidence="3 4">
    <name type="scientific">Chitinophaga skermanii</name>
    <dbReference type="NCBI Taxonomy" id="331697"/>
    <lineage>
        <taxon>Bacteria</taxon>
        <taxon>Pseudomonadati</taxon>
        <taxon>Bacteroidota</taxon>
        <taxon>Chitinophagia</taxon>
        <taxon>Chitinophagales</taxon>
        <taxon>Chitinophagaceae</taxon>
        <taxon>Chitinophaga</taxon>
    </lineage>
</organism>
<dbReference type="PANTHER" id="PTHR34220">
    <property type="entry name" value="SENSOR HISTIDINE KINASE YPDA"/>
    <property type="match status" value="1"/>
</dbReference>
<dbReference type="GO" id="GO:0000155">
    <property type="term" value="F:phosphorelay sensor kinase activity"/>
    <property type="evidence" value="ECO:0007669"/>
    <property type="project" value="InterPro"/>
</dbReference>
<dbReference type="Pfam" id="PF06580">
    <property type="entry name" value="His_kinase"/>
    <property type="match status" value="1"/>
</dbReference>
<dbReference type="Proteomes" id="UP000249547">
    <property type="component" value="Unassembled WGS sequence"/>
</dbReference>
<keyword evidence="3" id="KW-0808">Transferase</keyword>
<dbReference type="SUPFAM" id="SSF55874">
    <property type="entry name" value="ATPase domain of HSP90 chaperone/DNA topoisomerase II/histidine kinase"/>
    <property type="match status" value="1"/>
</dbReference>
<proteinExistence type="predicted"/>
<name>A0A327QNQ9_9BACT</name>
<dbReference type="InterPro" id="IPR050640">
    <property type="entry name" value="Bact_2-comp_sensor_kinase"/>
</dbReference>
<dbReference type="Gene3D" id="3.30.565.10">
    <property type="entry name" value="Histidine kinase-like ATPase, C-terminal domain"/>
    <property type="match status" value="1"/>
</dbReference>
<dbReference type="RefSeq" id="WP_111598109.1">
    <property type="nucleotide sequence ID" value="NZ_QLLL01000004.1"/>
</dbReference>